<dbReference type="PROSITE" id="PS50041">
    <property type="entry name" value="C_TYPE_LECTIN_2"/>
    <property type="match status" value="1"/>
</dbReference>
<keyword evidence="5" id="KW-1015">Disulfide bond</keyword>
<evidence type="ECO:0000256" key="2">
    <source>
        <dbReference type="ARBA" id="ARBA00006747"/>
    </source>
</evidence>
<evidence type="ECO:0000256" key="5">
    <source>
        <dbReference type="ARBA" id="ARBA00023157"/>
    </source>
</evidence>
<dbReference type="SUPFAM" id="SSF56436">
    <property type="entry name" value="C-type lectin-like"/>
    <property type="match status" value="1"/>
</dbReference>
<evidence type="ECO:0000313" key="13">
    <source>
        <dbReference type="EMBL" id="JAS04797.1"/>
    </source>
</evidence>
<dbReference type="GO" id="GO:0090729">
    <property type="term" value="F:toxin activity"/>
    <property type="evidence" value="ECO:0007669"/>
    <property type="project" value="UniProtKB-KW"/>
</dbReference>
<dbReference type="InterPro" id="IPR016186">
    <property type="entry name" value="C-type_lectin-like/link_sf"/>
</dbReference>
<evidence type="ECO:0000256" key="1">
    <source>
        <dbReference type="ARBA" id="ARBA00004613"/>
    </source>
</evidence>
<evidence type="ECO:0000256" key="3">
    <source>
        <dbReference type="ARBA" id="ARBA00022525"/>
    </source>
</evidence>
<dbReference type="EMBL" id="GDBD01000015">
    <property type="protein sequence ID" value="JAS04883.1"/>
    <property type="molecule type" value="Transcribed_RNA"/>
</dbReference>
<evidence type="ECO:0000259" key="8">
    <source>
        <dbReference type="PROSITE" id="PS50041"/>
    </source>
</evidence>
<evidence type="ECO:0000256" key="7">
    <source>
        <dbReference type="SAM" id="SignalP"/>
    </source>
</evidence>
<keyword evidence="7" id="KW-0732">Signal</keyword>
<dbReference type="EMBL" id="GBKC01002403">
    <property type="protein sequence ID" value="JAG43667.1"/>
    <property type="molecule type" value="Transcribed_RNA"/>
</dbReference>
<evidence type="ECO:0000313" key="9">
    <source>
        <dbReference type="EMBL" id="JAA94903.1"/>
    </source>
</evidence>
<evidence type="ECO:0000313" key="11">
    <source>
        <dbReference type="EMBL" id="JAG43667.1"/>
    </source>
</evidence>
<dbReference type="InterPro" id="IPR050111">
    <property type="entry name" value="C-type_lectin/snaclec_domain"/>
</dbReference>
<comment type="similarity">
    <text evidence="2">Belongs to the snaclec family.</text>
</comment>
<keyword evidence="4" id="KW-0800">Toxin</keyword>
<dbReference type="GO" id="GO:0005576">
    <property type="term" value="C:extracellular region"/>
    <property type="evidence" value="ECO:0007669"/>
    <property type="project" value="UniProtKB-SubCell"/>
</dbReference>
<keyword evidence="3" id="KW-0964">Secreted</keyword>
<dbReference type="EMBL" id="GBKD01001469">
    <property type="protein sequence ID" value="JAG46149.1"/>
    <property type="molecule type" value="Transcribed_RNA"/>
</dbReference>
<evidence type="ECO:0000313" key="10">
    <source>
        <dbReference type="EMBL" id="JAA94904.1"/>
    </source>
</evidence>
<name>T1E3D8_CROHD</name>
<evidence type="ECO:0000313" key="12">
    <source>
        <dbReference type="EMBL" id="JAG46149.1"/>
    </source>
</evidence>
<dbReference type="AlphaFoldDB" id="T1E3D8"/>
<keyword evidence="6" id="KW-1199">Hemostasis impairing toxin</keyword>
<dbReference type="Pfam" id="PF00059">
    <property type="entry name" value="Lectin_C"/>
    <property type="match status" value="1"/>
</dbReference>
<keyword evidence="9" id="KW-0430">Lectin</keyword>
<dbReference type="FunFam" id="3.10.100.10:FF:000087">
    <property type="entry name" value="Snaclec rhodocetin subunit delta"/>
    <property type="match status" value="1"/>
</dbReference>
<sequence length="158" mass="18183">MGRFIFVGVGLLVAFLSLSGTGADLHCPSDWYYYDQHCYQIFNEEMNWEDAEWFCTKQAKGGHLVSIKSAKEADFVAWMVTQNIEESFSHVWIGLRVQNKEKQCSTKWSDGSSVSYDNLLDLYITKCSMLKKETGFRKWFVVSCIGEIPFVCKFPPQC</sequence>
<dbReference type="EMBL" id="GDBC01000007">
    <property type="protein sequence ID" value="JAS04797.1"/>
    <property type="molecule type" value="Transcribed_RNA"/>
</dbReference>
<evidence type="ECO:0000256" key="6">
    <source>
        <dbReference type="ARBA" id="ARBA00023240"/>
    </source>
</evidence>
<feature type="chain" id="PRO_5010686976" evidence="7">
    <location>
        <begin position="24"/>
        <end position="158"/>
    </location>
</feature>
<feature type="signal peptide" evidence="7">
    <location>
        <begin position="1"/>
        <end position="23"/>
    </location>
</feature>
<dbReference type="InterPro" id="IPR016187">
    <property type="entry name" value="CTDL_fold"/>
</dbReference>
<dbReference type="InterPro" id="IPR001304">
    <property type="entry name" value="C-type_lectin-like"/>
</dbReference>
<feature type="domain" description="C-type lectin" evidence="8">
    <location>
        <begin position="34"/>
        <end position="153"/>
    </location>
</feature>
<comment type="subcellular location">
    <subcellularLocation>
        <location evidence="1">Secreted</location>
    </subcellularLocation>
</comment>
<dbReference type="PRINTS" id="PR01504">
    <property type="entry name" value="PNCREATITSAP"/>
</dbReference>
<reference evidence="9" key="1">
    <citation type="journal article" date="2013" name="BMC Genomics">
        <title>The genesis of an exceptionally lethal venom in the timber rattlesnake (Crotalus horridus) revealed through comparative venom-gland transcriptomics.</title>
        <authorList>
            <person name="Rokyta D.R."/>
            <person name="Wray K.P."/>
            <person name="Margres M.J."/>
        </authorList>
    </citation>
    <scope>NUCLEOTIDE SEQUENCE</scope>
    <source>
        <tissue evidence="9">Venom gland</tissue>
    </source>
</reference>
<dbReference type="Gene3D" id="3.10.100.10">
    <property type="entry name" value="Mannose-Binding Protein A, subunit A"/>
    <property type="match status" value="1"/>
</dbReference>
<dbReference type="EMBL" id="GAAZ01003040">
    <property type="protein sequence ID" value="JAA94903.1"/>
    <property type="molecule type" value="mRNA"/>
</dbReference>
<organism evidence="9">
    <name type="scientific">Crotalus horridus</name>
    <name type="common">Timber rattlesnake</name>
    <dbReference type="NCBI Taxonomy" id="35024"/>
    <lineage>
        <taxon>Eukaryota</taxon>
        <taxon>Metazoa</taxon>
        <taxon>Chordata</taxon>
        <taxon>Craniata</taxon>
        <taxon>Vertebrata</taxon>
        <taxon>Euteleostomi</taxon>
        <taxon>Lepidosauria</taxon>
        <taxon>Squamata</taxon>
        <taxon>Bifurcata</taxon>
        <taxon>Unidentata</taxon>
        <taxon>Episquamata</taxon>
        <taxon>Toxicofera</taxon>
        <taxon>Serpentes</taxon>
        <taxon>Colubroidea</taxon>
        <taxon>Viperidae</taxon>
        <taxon>Crotalinae</taxon>
        <taxon>Crotalus</taxon>
    </lineage>
</organism>
<evidence type="ECO:0000256" key="4">
    <source>
        <dbReference type="ARBA" id="ARBA00022656"/>
    </source>
</evidence>
<dbReference type="EMBL" id="GAAZ01003039">
    <property type="protein sequence ID" value="JAA94904.1"/>
    <property type="molecule type" value="mRNA"/>
</dbReference>
<dbReference type="GO" id="GO:0030246">
    <property type="term" value="F:carbohydrate binding"/>
    <property type="evidence" value="ECO:0007669"/>
    <property type="project" value="UniProtKB-KW"/>
</dbReference>
<protein>
    <submittedName>
        <fullName evidence="11">C-type lectin 11</fullName>
    </submittedName>
    <submittedName>
        <fullName evidence="10">C-type lectin 2a</fullName>
    </submittedName>
    <submittedName>
        <fullName evidence="9">C-type lectin 2b</fullName>
    </submittedName>
    <submittedName>
        <fullName evidence="12">C-type lectin 7</fullName>
    </submittedName>
</protein>
<proteinExistence type="evidence at transcript level"/>
<reference evidence="13" key="2">
    <citation type="journal article" date="2015" name="G3 (Bethesda)">
        <title>Post-transcriptional mechanisms contribute little to phenotypic variation in snake venoms.</title>
        <authorList>
            <person name="Rokyta D.R."/>
            <person name="Margres M.J."/>
            <person name="Calvin K."/>
        </authorList>
    </citation>
    <scope>NUCLEOTIDE SEQUENCE</scope>
    <source>
        <strain evidence="14">Type B</strain>
        <tissue evidence="14">Venom gland</tissue>
    </source>
</reference>
<dbReference type="PANTHER" id="PTHR22803">
    <property type="entry name" value="MANNOSE, PHOSPHOLIPASE, LECTIN RECEPTOR RELATED"/>
    <property type="match status" value="1"/>
</dbReference>
<reference evidence="11" key="3">
    <citation type="journal article" date="2015" name="Toxicon">
        <title>The transcriptomic and proteomic basis for the evolution of a novel venom phenotype within the Timber Rattlesnake (Crotalus horridus).</title>
        <authorList>
            <person name="Rokyta D.R."/>
            <person name="Wray K.P."/>
            <person name="McGivern J.J."/>
            <person name="Margres M.J."/>
        </authorList>
    </citation>
    <scope>NUCLEOTIDE SEQUENCE</scope>
    <source>
        <strain evidence="12">Type B</strain>
        <tissue evidence="11">Venom gland</tissue>
    </source>
</reference>
<evidence type="ECO:0000313" key="14">
    <source>
        <dbReference type="EMBL" id="JAS04883.1"/>
    </source>
</evidence>
<dbReference type="GO" id="GO:0044477">
    <property type="term" value="P:venom-mediated suppression of platelet aggregation"/>
    <property type="evidence" value="ECO:0007669"/>
    <property type="project" value="UniProtKB-ARBA"/>
</dbReference>
<accession>T1E3D8</accession>
<dbReference type="SMART" id="SM00034">
    <property type="entry name" value="CLECT"/>
    <property type="match status" value="1"/>
</dbReference>